<feature type="transmembrane region" description="Helical" evidence="8">
    <location>
        <begin position="127"/>
        <end position="144"/>
    </location>
</feature>
<evidence type="ECO:0000256" key="7">
    <source>
        <dbReference type="SAM" id="MobiDB-lite"/>
    </source>
</evidence>
<keyword evidence="3" id="KW-1003">Cell membrane</keyword>
<evidence type="ECO:0000256" key="6">
    <source>
        <dbReference type="ARBA" id="ARBA00023136"/>
    </source>
</evidence>
<evidence type="ECO:0000256" key="8">
    <source>
        <dbReference type="SAM" id="Phobius"/>
    </source>
</evidence>
<evidence type="ECO:0000256" key="3">
    <source>
        <dbReference type="ARBA" id="ARBA00022475"/>
    </source>
</evidence>
<feature type="domain" description="EamA" evidence="9">
    <location>
        <begin position="154"/>
        <end position="285"/>
    </location>
</feature>
<feature type="transmembrane region" description="Helical" evidence="8">
    <location>
        <begin position="32"/>
        <end position="53"/>
    </location>
</feature>
<keyword evidence="5 8" id="KW-1133">Transmembrane helix</keyword>
<organism evidence="10 11">
    <name type="scientific">Streptococcus parasanguinis</name>
    <dbReference type="NCBI Taxonomy" id="1318"/>
    <lineage>
        <taxon>Bacteria</taxon>
        <taxon>Bacillati</taxon>
        <taxon>Bacillota</taxon>
        <taxon>Bacilli</taxon>
        <taxon>Lactobacillales</taxon>
        <taxon>Streptococcaceae</taxon>
        <taxon>Streptococcus</taxon>
    </lineage>
</organism>
<dbReference type="InterPro" id="IPR037185">
    <property type="entry name" value="EmrE-like"/>
</dbReference>
<protein>
    <submittedName>
        <fullName evidence="10">EamA family transporter</fullName>
    </submittedName>
</protein>
<evidence type="ECO:0000256" key="1">
    <source>
        <dbReference type="ARBA" id="ARBA00004651"/>
    </source>
</evidence>
<dbReference type="Pfam" id="PF00892">
    <property type="entry name" value="EamA"/>
    <property type="match status" value="2"/>
</dbReference>
<comment type="similarity">
    <text evidence="2">Belongs to the EamA transporter family.</text>
</comment>
<evidence type="ECO:0000313" key="10">
    <source>
        <dbReference type="EMBL" id="WNB82887.1"/>
    </source>
</evidence>
<feature type="transmembrane region" description="Helical" evidence="8">
    <location>
        <begin position="150"/>
        <end position="168"/>
    </location>
</feature>
<comment type="subcellular location">
    <subcellularLocation>
        <location evidence="1">Cell membrane</location>
        <topology evidence="1">Multi-pass membrane protein</topology>
    </subcellularLocation>
</comment>
<dbReference type="PANTHER" id="PTHR42920:SF11">
    <property type="entry name" value="INNER MEMBRANE PROTEIN YTFF"/>
    <property type="match status" value="1"/>
</dbReference>
<feature type="transmembrane region" description="Helical" evidence="8">
    <location>
        <begin position="268"/>
        <end position="290"/>
    </location>
</feature>
<dbReference type="InterPro" id="IPR051258">
    <property type="entry name" value="Diverse_Substrate_Transporter"/>
</dbReference>
<feature type="transmembrane region" description="Helical" evidence="8">
    <location>
        <begin position="244"/>
        <end position="262"/>
    </location>
</feature>
<evidence type="ECO:0000256" key="5">
    <source>
        <dbReference type="ARBA" id="ARBA00022989"/>
    </source>
</evidence>
<feature type="transmembrane region" description="Helical" evidence="8">
    <location>
        <begin position="101"/>
        <end position="120"/>
    </location>
</feature>
<dbReference type="PANTHER" id="PTHR42920">
    <property type="entry name" value="OS03G0707200 PROTEIN-RELATED"/>
    <property type="match status" value="1"/>
</dbReference>
<feature type="compositionally biased region" description="Low complexity" evidence="7">
    <location>
        <begin position="301"/>
        <end position="311"/>
    </location>
</feature>
<dbReference type="AlphaFoldDB" id="A0AAX4AWC0"/>
<feature type="region of interest" description="Disordered" evidence="7">
    <location>
        <begin position="299"/>
        <end position="319"/>
    </location>
</feature>
<proteinExistence type="inferred from homology"/>
<keyword evidence="6 8" id="KW-0472">Membrane</keyword>
<sequence>MEKNKLKAIMFAFLAAVFYAINVPISKVLLQYVGPTTMAALLYLGAGIGIGMMSLFNKKDREKAESLTKAELPYIVGMIVLDIAAPIFLMLGISYGSSANASLLGNFEIVATTVIALILFKEAVTKRLWLAIGLITLSSILLSFEGTDSFHFSYGSLLVIMATVCWGLENNCTRELSSKSTYQIVMLKGLCSGLGALVIALIKRESFPGIGYIAIALALGFVAYGLSIFMYVRAQNVLGAAKTSAYYAVNPLIGALLAFVFLSESLSWMYVIALIVMVIGSALVVVDTFIRQHDHEHQHTFTHSHGGSTHTHTVRHSHVHKHYLTEEKHRHRHSIEELECLAEEKIGKSK</sequence>
<dbReference type="SUPFAM" id="SSF103481">
    <property type="entry name" value="Multidrug resistance efflux transporter EmrE"/>
    <property type="match status" value="2"/>
</dbReference>
<dbReference type="EMBL" id="CP133988">
    <property type="protein sequence ID" value="WNB82887.1"/>
    <property type="molecule type" value="Genomic_DNA"/>
</dbReference>
<evidence type="ECO:0000313" key="11">
    <source>
        <dbReference type="Proteomes" id="UP001248323"/>
    </source>
</evidence>
<accession>A0AAX4AWC0</accession>
<feature type="transmembrane region" description="Helical" evidence="8">
    <location>
        <begin position="209"/>
        <end position="232"/>
    </location>
</feature>
<name>A0AAX4AWC0_STRPA</name>
<reference evidence="10" key="1">
    <citation type="submission" date="2023-09" db="EMBL/GenBank/DDBJ databases">
        <title>Streptococcus_parasanguinius_hifiasm_complete_genome_Zymo_Research_ D6332.</title>
        <authorList>
            <person name="Damerum A."/>
        </authorList>
    </citation>
    <scope>NUCLEOTIDE SEQUENCE</scope>
    <source>
        <strain evidence="10">B-1756</strain>
    </source>
</reference>
<gene>
    <name evidence="10" type="ORF">RDV49_08180</name>
</gene>
<dbReference type="RefSeq" id="WP_003006806.1">
    <property type="nucleotide sequence ID" value="NZ_CP133988.1"/>
</dbReference>
<feature type="transmembrane region" description="Helical" evidence="8">
    <location>
        <begin position="180"/>
        <end position="203"/>
    </location>
</feature>
<keyword evidence="4 8" id="KW-0812">Transmembrane</keyword>
<evidence type="ECO:0000259" key="9">
    <source>
        <dbReference type="Pfam" id="PF00892"/>
    </source>
</evidence>
<evidence type="ECO:0000256" key="4">
    <source>
        <dbReference type="ARBA" id="ARBA00022692"/>
    </source>
</evidence>
<evidence type="ECO:0000256" key="2">
    <source>
        <dbReference type="ARBA" id="ARBA00007362"/>
    </source>
</evidence>
<dbReference type="Proteomes" id="UP001248323">
    <property type="component" value="Chromosome"/>
</dbReference>
<dbReference type="InterPro" id="IPR000620">
    <property type="entry name" value="EamA_dom"/>
</dbReference>
<feature type="transmembrane region" description="Helical" evidence="8">
    <location>
        <begin position="74"/>
        <end position="95"/>
    </location>
</feature>
<feature type="domain" description="EamA" evidence="9">
    <location>
        <begin position="7"/>
        <end position="143"/>
    </location>
</feature>
<dbReference type="GO" id="GO:0005886">
    <property type="term" value="C:plasma membrane"/>
    <property type="evidence" value="ECO:0007669"/>
    <property type="project" value="UniProtKB-SubCell"/>
</dbReference>